<dbReference type="AlphaFoldDB" id="A0A927MAM8"/>
<organism evidence="1 2">
    <name type="scientific">Plantactinospora soyae</name>
    <dbReference type="NCBI Taxonomy" id="1544732"/>
    <lineage>
        <taxon>Bacteria</taxon>
        <taxon>Bacillati</taxon>
        <taxon>Actinomycetota</taxon>
        <taxon>Actinomycetes</taxon>
        <taxon>Micromonosporales</taxon>
        <taxon>Micromonosporaceae</taxon>
        <taxon>Plantactinospora</taxon>
    </lineage>
</organism>
<protein>
    <submittedName>
        <fullName evidence="1">Uncharacterized protein</fullName>
    </submittedName>
</protein>
<evidence type="ECO:0000313" key="2">
    <source>
        <dbReference type="Proteomes" id="UP000649753"/>
    </source>
</evidence>
<dbReference type="Proteomes" id="UP000649753">
    <property type="component" value="Unassembled WGS sequence"/>
</dbReference>
<reference evidence="1" key="1">
    <citation type="submission" date="2020-10" db="EMBL/GenBank/DDBJ databases">
        <title>Sequencing the genomes of 1000 actinobacteria strains.</title>
        <authorList>
            <person name="Klenk H.-P."/>
        </authorList>
    </citation>
    <scope>NUCLEOTIDE SEQUENCE</scope>
    <source>
        <strain evidence="1">DSM 46832</strain>
    </source>
</reference>
<comment type="caution">
    <text evidence="1">The sequence shown here is derived from an EMBL/GenBank/DDBJ whole genome shotgun (WGS) entry which is preliminary data.</text>
</comment>
<proteinExistence type="predicted"/>
<accession>A0A927MAM8</accession>
<evidence type="ECO:0000313" key="1">
    <source>
        <dbReference type="EMBL" id="MBE1490989.1"/>
    </source>
</evidence>
<sequence>MQSIILWLAVLQRRRPPSRRLLPLGGHSRWERGDDSYHKLIESKIRYEYDLWAKGGRYHY</sequence>
<dbReference type="EMBL" id="JADBEB010000001">
    <property type="protein sequence ID" value="MBE1490989.1"/>
    <property type="molecule type" value="Genomic_DNA"/>
</dbReference>
<keyword evidence="2" id="KW-1185">Reference proteome</keyword>
<name>A0A927MAM8_9ACTN</name>
<gene>
    <name evidence="1" type="ORF">H4W31_006627</name>
</gene>